<dbReference type="Gene3D" id="2.60.120.620">
    <property type="entry name" value="q2cbj1_9rhob like domain"/>
    <property type="match status" value="1"/>
</dbReference>
<dbReference type="EMBL" id="MSIF01000008">
    <property type="protein sequence ID" value="OLF09652.1"/>
    <property type="molecule type" value="Genomic_DNA"/>
</dbReference>
<protein>
    <recommendedName>
        <fullName evidence="3">2-oxoglutarate-Fe(II)-dependent oxygenase superfamily protein</fullName>
    </recommendedName>
</protein>
<evidence type="ECO:0000313" key="2">
    <source>
        <dbReference type="Proteomes" id="UP000185696"/>
    </source>
</evidence>
<dbReference type="AlphaFoldDB" id="A0A7Z0WP79"/>
<gene>
    <name evidence="1" type="ORF">BLA60_17800</name>
</gene>
<organism evidence="1 2">
    <name type="scientific">Actinophytocola xinjiangensis</name>
    <dbReference type="NCBI Taxonomy" id="485602"/>
    <lineage>
        <taxon>Bacteria</taxon>
        <taxon>Bacillati</taxon>
        <taxon>Actinomycetota</taxon>
        <taxon>Actinomycetes</taxon>
        <taxon>Pseudonocardiales</taxon>
        <taxon>Pseudonocardiaceae</taxon>
    </lineage>
</organism>
<keyword evidence="2" id="KW-1185">Reference proteome</keyword>
<dbReference type="OrthoDB" id="4009736at2"/>
<evidence type="ECO:0008006" key="3">
    <source>
        <dbReference type="Google" id="ProtNLM"/>
    </source>
</evidence>
<evidence type="ECO:0000313" key="1">
    <source>
        <dbReference type="EMBL" id="OLF09652.1"/>
    </source>
</evidence>
<name>A0A7Z0WP79_9PSEU</name>
<comment type="caution">
    <text evidence="1">The sequence shown here is derived from an EMBL/GenBank/DDBJ whole genome shotgun (WGS) entry which is preliminary data.</text>
</comment>
<accession>A0A7Z0WP79</accession>
<proteinExistence type="predicted"/>
<dbReference type="RefSeq" id="WP_075134043.1">
    <property type="nucleotide sequence ID" value="NZ_MSIF01000008.1"/>
</dbReference>
<dbReference type="Proteomes" id="UP000185696">
    <property type="component" value="Unassembled WGS sequence"/>
</dbReference>
<sequence length="285" mass="30805">MTIDAATPRITGETLPADQFRVHRSEHTVDVERVLDVLHGRLAACLVRGFIPTAECATITRNFWASAHRVPRYGEGAEGVEAYVLGASHIETSTSDYLDAVDASRDGVRALYANTGNPITRLHTSLAQRMSVARPAAHAGRQAGDSKAVCWNNNSGEFLLLPHDDLAQLSDPLQKDFEVQRVRRVMAVNAYPDVPGDSGQLKLWNIAPDERTRAALGLTHSGYPYPPDLLDGHPALTVPVATGDLCVINGNLVHAVLGDGSSSGRSRLLLTCFTGMAGSEFVWWT</sequence>
<dbReference type="SUPFAM" id="SSF51197">
    <property type="entry name" value="Clavaminate synthase-like"/>
    <property type="match status" value="1"/>
</dbReference>
<reference evidence="1 2" key="1">
    <citation type="submission" date="2016-12" db="EMBL/GenBank/DDBJ databases">
        <title>The draft genome sequence of Actinophytocola xinjiangensis.</title>
        <authorList>
            <person name="Wang W."/>
            <person name="Yuan L."/>
        </authorList>
    </citation>
    <scope>NUCLEOTIDE SEQUENCE [LARGE SCALE GENOMIC DNA]</scope>
    <source>
        <strain evidence="1 2">CGMCC 4.4663</strain>
    </source>
</reference>